<dbReference type="Proteomes" id="UP000039046">
    <property type="component" value="Unassembled WGS sequence"/>
</dbReference>
<dbReference type="OrthoDB" id="5044281at2759"/>
<feature type="compositionally biased region" description="Pro residues" evidence="1">
    <location>
        <begin position="71"/>
        <end position="83"/>
    </location>
</feature>
<proteinExistence type="predicted"/>
<evidence type="ECO:0000313" key="3">
    <source>
        <dbReference type="Proteomes" id="UP000039046"/>
    </source>
</evidence>
<protein>
    <submittedName>
        <fullName evidence="2">Uncharacterized protein</fullName>
    </submittedName>
</protein>
<feature type="compositionally biased region" description="Low complexity" evidence="1">
    <location>
        <begin position="45"/>
        <end position="70"/>
    </location>
</feature>
<keyword evidence="3" id="KW-1185">Reference proteome</keyword>
<name>A0A0A1T3A0_9HYPO</name>
<reference evidence="2 3" key="1">
    <citation type="journal article" date="2015" name="Genome Announc.">
        <title>Draft Genome Sequence and Gene Annotation of the Entomopathogenic Fungus Verticillium hemipterigenum.</title>
        <authorList>
            <person name="Horn F."/>
            <person name="Habel A."/>
            <person name="Scharf D.H."/>
            <person name="Dworschak J."/>
            <person name="Brakhage A.A."/>
            <person name="Guthke R."/>
            <person name="Hertweck C."/>
            <person name="Linde J."/>
        </authorList>
    </citation>
    <scope>NUCLEOTIDE SEQUENCE [LARGE SCALE GENOMIC DNA]</scope>
</reference>
<accession>A0A0A1T3A0</accession>
<gene>
    <name evidence="2" type="ORF">VHEMI05149</name>
</gene>
<sequence length="483" mass="54392">MAPARLRDDPVWDNETFLRELWLALMESHPTTTFATPSPTPNPPSSSSSSLSSSSSSPSYSVPSSSSRSRPPSPISPPLPPMPASFVSSTPANTTPRYAQGYSPWSNSVPDRMWNRPPPTRRGLANYTRYSIGFRRSHEDAVNATDLFRFGFHLSPLMSPVPEANWYLSVQRLWADLYPGRVPRKIACQFFGVDLPSDTKLVCERCHVAFSIHLQPIPRHGVGIVKILPYIHCPNNRDGSCKESSIEAWINYQRAIQQKKQEAGETFRTLLSTLPVGFLSLKVYGQSPRGAASVDTESEIYMAYLACRKFWIQRCFMLENGNPVGIPPNLALMIPELEIIQLWGDISADLGLYKQGIISAETFKYMYEVSVEHANDLAFYPSWHVQRHCLNDYVGRRRDLPKNQFHVAKRAAQRIAVAMEKLYIARMAHPDKLDILAAKKHIAFNRFEEMRSALSLFTSVLHFRLSPAPLPRSIKKAGTKNSA</sequence>
<evidence type="ECO:0000256" key="1">
    <source>
        <dbReference type="SAM" id="MobiDB-lite"/>
    </source>
</evidence>
<dbReference type="HOGENOM" id="CLU_565230_0_0_1"/>
<organism evidence="2 3">
    <name type="scientific">[Torrubiella] hemipterigena</name>
    <dbReference type="NCBI Taxonomy" id="1531966"/>
    <lineage>
        <taxon>Eukaryota</taxon>
        <taxon>Fungi</taxon>
        <taxon>Dikarya</taxon>
        <taxon>Ascomycota</taxon>
        <taxon>Pezizomycotina</taxon>
        <taxon>Sordariomycetes</taxon>
        <taxon>Hypocreomycetidae</taxon>
        <taxon>Hypocreales</taxon>
        <taxon>Clavicipitaceae</taxon>
        <taxon>Clavicipitaceae incertae sedis</taxon>
        <taxon>'Torrubiella' clade</taxon>
    </lineage>
</organism>
<dbReference type="AlphaFoldDB" id="A0A0A1T3A0"/>
<feature type="region of interest" description="Disordered" evidence="1">
    <location>
        <begin position="31"/>
        <end position="104"/>
    </location>
</feature>
<dbReference type="EMBL" id="CDHN01000002">
    <property type="protein sequence ID" value="CEJ89299.1"/>
    <property type="molecule type" value="Genomic_DNA"/>
</dbReference>
<evidence type="ECO:0000313" key="2">
    <source>
        <dbReference type="EMBL" id="CEJ89299.1"/>
    </source>
</evidence>
<feature type="compositionally biased region" description="Polar residues" evidence="1">
    <location>
        <begin position="86"/>
        <end position="104"/>
    </location>
</feature>